<name>A0A855X969_9BACT</name>
<dbReference type="PANTHER" id="PTHR35457">
    <property type="entry name" value="HEME A SYNTHASE"/>
    <property type="match status" value="1"/>
</dbReference>
<evidence type="ECO:0000256" key="1">
    <source>
        <dbReference type="ARBA" id="ARBA00004141"/>
    </source>
</evidence>
<gene>
    <name evidence="18" type="ORF">C3F09_04995</name>
</gene>
<keyword evidence="5 14" id="KW-0479">Metal-binding</keyword>
<dbReference type="PROSITE" id="PS51352">
    <property type="entry name" value="THIOREDOXIN_2"/>
    <property type="match status" value="1"/>
</dbReference>
<evidence type="ECO:0000256" key="7">
    <source>
        <dbReference type="ARBA" id="ARBA00023002"/>
    </source>
</evidence>
<feature type="transmembrane region" description="Helical" evidence="16">
    <location>
        <begin position="129"/>
        <end position="149"/>
    </location>
</feature>
<comment type="caution">
    <text evidence="18">The sequence shown here is derived from an EMBL/GenBank/DDBJ whole genome shotgun (WGS) entry which is preliminary data.</text>
</comment>
<dbReference type="Gene3D" id="3.40.30.10">
    <property type="entry name" value="Glutaredoxin"/>
    <property type="match status" value="1"/>
</dbReference>
<evidence type="ECO:0000256" key="3">
    <source>
        <dbReference type="ARBA" id="ARBA00022475"/>
    </source>
</evidence>
<evidence type="ECO:0000256" key="14">
    <source>
        <dbReference type="PIRSR" id="PIRSR603782-1"/>
    </source>
</evidence>
<evidence type="ECO:0000256" key="8">
    <source>
        <dbReference type="ARBA" id="ARBA00023004"/>
    </source>
</evidence>
<comment type="similarity">
    <text evidence="2">Belongs to the SCO1/2 family.</text>
</comment>
<keyword evidence="7" id="KW-0560">Oxidoreductase</keyword>
<feature type="transmembrane region" description="Helical" evidence="16">
    <location>
        <begin position="101"/>
        <end position="117"/>
    </location>
</feature>
<dbReference type="GO" id="GO:0046872">
    <property type="term" value="F:metal ion binding"/>
    <property type="evidence" value="ECO:0007669"/>
    <property type="project" value="UniProtKB-KW"/>
</dbReference>
<keyword evidence="4 16" id="KW-0812">Transmembrane</keyword>
<evidence type="ECO:0000256" key="11">
    <source>
        <dbReference type="ARBA" id="ARBA00023136"/>
    </source>
</evidence>
<evidence type="ECO:0000256" key="12">
    <source>
        <dbReference type="ARBA" id="ARBA00023157"/>
    </source>
</evidence>
<feature type="binding site" evidence="14">
    <location>
        <position position="468"/>
    </location>
    <ligand>
        <name>Cu cation</name>
        <dbReference type="ChEBI" id="CHEBI:23378"/>
    </ligand>
</feature>
<dbReference type="GO" id="GO:0016491">
    <property type="term" value="F:oxidoreductase activity"/>
    <property type="evidence" value="ECO:0007669"/>
    <property type="project" value="UniProtKB-KW"/>
</dbReference>
<dbReference type="SUPFAM" id="SSF52833">
    <property type="entry name" value="Thioredoxin-like"/>
    <property type="match status" value="1"/>
</dbReference>
<dbReference type="CDD" id="cd02968">
    <property type="entry name" value="SCO"/>
    <property type="match status" value="1"/>
</dbReference>
<feature type="transmembrane region" description="Helical" evidence="16">
    <location>
        <begin position="313"/>
        <end position="336"/>
    </location>
</feature>
<dbReference type="Proteomes" id="UP000250918">
    <property type="component" value="Unassembled WGS sequence"/>
</dbReference>
<evidence type="ECO:0000313" key="18">
    <source>
        <dbReference type="EMBL" id="PWB73665.1"/>
    </source>
</evidence>
<accession>A0A855X969</accession>
<sequence length="508" mass="55543">MRSFRRLAYVTVLAVYFLIFVGGLVRVAGAGLGCPDWPKCFGRWIPPLSTQDIPPGIDPSSFNLTLAWIEYGNRLVGMAVGLLVLATAMMAIKAHRKEPRILYPSLAAALLTAYQGWQGGKVVASNLQPVMVSVHLLLSFLIVSLLVYVAQQSYYREKGTTSAPGSSLSLRWAAALWGGGLVQTVLGTFVRGKLQALTEQFTLLPDSQLLARVGVIQDVHMLFGMLLAIATWVIGLLILRLNEGRSVPVKQAVLGMMALTLVQIGLGFVFLVSGLSPVLQLFHLWIAGLYIGLSLALFFGLRRPVVKSDEKKVRYGKAVAIAAAVVLMAIGAATAVRQAEASRADIPVYYTIPDFSFAEPSGKPFTREDFLGKVSVVNFFFTSCRSVCPVMNATFAEMYRRYAYSDKLQLVSFTVDPETDTLAALRAYAAKFGVSDNRWQFVRAATPGEISRFCEEAFKVSGDLPGAHSTKFVLVDAEARIRGYYDYDDPTAQKRLAEQIAVLAAEIR</sequence>
<dbReference type="InterPro" id="IPR003782">
    <property type="entry name" value="SCO1/SenC"/>
</dbReference>
<evidence type="ECO:0000256" key="4">
    <source>
        <dbReference type="ARBA" id="ARBA00022692"/>
    </source>
</evidence>
<dbReference type="GO" id="GO:0006784">
    <property type="term" value="P:heme A biosynthetic process"/>
    <property type="evidence" value="ECO:0007669"/>
    <property type="project" value="InterPro"/>
</dbReference>
<feature type="binding site" evidence="14">
    <location>
        <position position="388"/>
    </location>
    <ligand>
        <name>Cu cation</name>
        <dbReference type="ChEBI" id="CHEBI:23378"/>
    </ligand>
</feature>
<keyword evidence="3" id="KW-1003">Cell membrane</keyword>
<keyword evidence="12 15" id="KW-1015">Disulfide bond</keyword>
<dbReference type="InterPro" id="IPR050450">
    <property type="entry name" value="COX15/CtaA_HemeA_synthase"/>
</dbReference>
<dbReference type="GO" id="GO:0016020">
    <property type="term" value="C:membrane"/>
    <property type="evidence" value="ECO:0007669"/>
    <property type="project" value="UniProtKB-SubCell"/>
</dbReference>
<feature type="transmembrane region" description="Helical" evidence="16">
    <location>
        <begin position="253"/>
        <end position="276"/>
    </location>
</feature>
<dbReference type="PANTHER" id="PTHR35457:SF1">
    <property type="entry name" value="HEME A SYNTHASE"/>
    <property type="match status" value="1"/>
</dbReference>
<evidence type="ECO:0000256" key="16">
    <source>
        <dbReference type="SAM" id="Phobius"/>
    </source>
</evidence>
<feature type="disulfide bond" description="Redox-active" evidence="15">
    <location>
        <begin position="384"/>
        <end position="388"/>
    </location>
</feature>
<feature type="transmembrane region" description="Helical" evidence="16">
    <location>
        <begin position="7"/>
        <end position="29"/>
    </location>
</feature>
<feature type="binding site" evidence="14">
    <location>
        <position position="384"/>
    </location>
    <ligand>
        <name>Cu cation</name>
        <dbReference type="ChEBI" id="CHEBI:23378"/>
    </ligand>
</feature>
<proteinExistence type="inferred from homology"/>
<feature type="transmembrane region" description="Helical" evidence="16">
    <location>
        <begin position="282"/>
        <end position="301"/>
    </location>
</feature>
<reference evidence="18 19" key="1">
    <citation type="journal article" date="2018" name="ISME J.">
        <title>A methanotrophic archaeon couples anaerobic oxidation of methane to Fe(III) reduction.</title>
        <authorList>
            <person name="Cai C."/>
            <person name="Leu A.O."/>
            <person name="Xie G.J."/>
            <person name="Guo J."/>
            <person name="Feng Y."/>
            <person name="Zhao J.X."/>
            <person name="Tyson G.W."/>
            <person name="Yuan Z."/>
            <person name="Hu S."/>
        </authorList>
    </citation>
    <scope>NUCLEOTIDE SEQUENCE [LARGE SCALE GENOMIC DNA]</scope>
    <source>
        <strain evidence="18">FeB_12</strain>
    </source>
</reference>
<evidence type="ECO:0000256" key="10">
    <source>
        <dbReference type="ARBA" id="ARBA00023133"/>
    </source>
</evidence>
<evidence type="ECO:0000256" key="15">
    <source>
        <dbReference type="PIRSR" id="PIRSR603782-2"/>
    </source>
</evidence>
<dbReference type="Pfam" id="PF02630">
    <property type="entry name" value="SCO1-SenC"/>
    <property type="match status" value="1"/>
</dbReference>
<comment type="subcellular location">
    <subcellularLocation>
        <location evidence="1">Membrane</location>
        <topology evidence="1">Multi-pass membrane protein</topology>
    </subcellularLocation>
</comment>
<keyword evidence="11 16" id="KW-0472">Membrane</keyword>
<dbReference type="AlphaFoldDB" id="A0A855X969"/>
<evidence type="ECO:0000256" key="13">
    <source>
        <dbReference type="ARBA" id="ARBA00023444"/>
    </source>
</evidence>
<evidence type="ECO:0000259" key="17">
    <source>
        <dbReference type="PROSITE" id="PS51352"/>
    </source>
</evidence>
<evidence type="ECO:0000256" key="9">
    <source>
        <dbReference type="ARBA" id="ARBA00023008"/>
    </source>
</evidence>
<evidence type="ECO:0000256" key="6">
    <source>
        <dbReference type="ARBA" id="ARBA00022989"/>
    </source>
</evidence>
<feature type="transmembrane region" description="Helical" evidence="16">
    <location>
        <begin position="219"/>
        <end position="241"/>
    </location>
</feature>
<dbReference type="InterPro" id="IPR013766">
    <property type="entry name" value="Thioredoxin_domain"/>
</dbReference>
<keyword evidence="9 14" id="KW-0186">Copper</keyword>
<protein>
    <recommendedName>
        <fullName evidence="17">Thioredoxin domain-containing protein</fullName>
    </recommendedName>
</protein>
<feature type="transmembrane region" description="Helical" evidence="16">
    <location>
        <begin position="71"/>
        <end position="92"/>
    </location>
</feature>
<dbReference type="InterPro" id="IPR003780">
    <property type="entry name" value="COX15/CtaA_fam"/>
</dbReference>
<evidence type="ECO:0000256" key="5">
    <source>
        <dbReference type="ARBA" id="ARBA00022723"/>
    </source>
</evidence>
<dbReference type="Pfam" id="PF02628">
    <property type="entry name" value="COX15-CtaA"/>
    <property type="match status" value="1"/>
</dbReference>
<keyword evidence="10" id="KW-0350">Heme biosynthesis</keyword>
<evidence type="ECO:0000256" key="2">
    <source>
        <dbReference type="ARBA" id="ARBA00010996"/>
    </source>
</evidence>
<keyword evidence="6 16" id="KW-1133">Transmembrane helix</keyword>
<organism evidence="18 19">
    <name type="scientific">candidate division GN15 bacterium</name>
    <dbReference type="NCBI Taxonomy" id="2072418"/>
    <lineage>
        <taxon>Bacteria</taxon>
        <taxon>candidate division GN15</taxon>
    </lineage>
</organism>
<evidence type="ECO:0000313" key="19">
    <source>
        <dbReference type="Proteomes" id="UP000250918"/>
    </source>
</evidence>
<dbReference type="InterPro" id="IPR036249">
    <property type="entry name" value="Thioredoxin-like_sf"/>
</dbReference>
<dbReference type="EMBL" id="PQAP01000050">
    <property type="protein sequence ID" value="PWB73665.1"/>
    <property type="molecule type" value="Genomic_DNA"/>
</dbReference>
<comment type="pathway">
    <text evidence="13">Porphyrin-containing compound metabolism.</text>
</comment>
<feature type="domain" description="Thioredoxin" evidence="17">
    <location>
        <begin position="346"/>
        <end position="508"/>
    </location>
</feature>
<keyword evidence="8" id="KW-0408">Iron</keyword>
<feature type="transmembrane region" description="Helical" evidence="16">
    <location>
        <begin position="170"/>
        <end position="190"/>
    </location>
</feature>